<dbReference type="EMBL" id="FMXQ01000004">
    <property type="protein sequence ID" value="SDB31546.1"/>
    <property type="molecule type" value="Genomic_DNA"/>
</dbReference>
<keyword evidence="1" id="KW-0472">Membrane</keyword>
<dbReference type="Proteomes" id="UP000199071">
    <property type="component" value="Unassembled WGS sequence"/>
</dbReference>
<accession>A0A1G6CF59</accession>
<keyword evidence="1" id="KW-0812">Transmembrane</keyword>
<name>A0A1G6CF59_9HYPH</name>
<evidence type="ECO:0000256" key="1">
    <source>
        <dbReference type="SAM" id="Phobius"/>
    </source>
</evidence>
<protein>
    <recommendedName>
        <fullName evidence="4">MAE-28990/MAE-18760-like HEPN domain-containing protein</fullName>
    </recommendedName>
</protein>
<sequence>MPKEPDPKIKIAMAHQVGALFLNFSGFDLALNTAVAAALALSGFQAQVVLSGMQARSKLELLDAFAKKHWTKEAYADTLKLTNEAGRLVAFRNDLAHGVIGTNKDGNFEVVTFRGKHRFDGKATPLSPEIIAPYIDLAESLARVLWRLADKVTEELRQEREQQPREHPAK</sequence>
<dbReference type="RefSeq" id="WP_090876666.1">
    <property type="nucleotide sequence ID" value="NZ_FMXQ01000004.1"/>
</dbReference>
<organism evidence="2 3">
    <name type="scientific">Bauldia litoralis</name>
    <dbReference type="NCBI Taxonomy" id="665467"/>
    <lineage>
        <taxon>Bacteria</taxon>
        <taxon>Pseudomonadati</taxon>
        <taxon>Pseudomonadota</taxon>
        <taxon>Alphaproteobacteria</taxon>
        <taxon>Hyphomicrobiales</taxon>
        <taxon>Kaistiaceae</taxon>
        <taxon>Bauldia</taxon>
    </lineage>
</organism>
<evidence type="ECO:0000313" key="2">
    <source>
        <dbReference type="EMBL" id="SDB31546.1"/>
    </source>
</evidence>
<evidence type="ECO:0008006" key="4">
    <source>
        <dbReference type="Google" id="ProtNLM"/>
    </source>
</evidence>
<feature type="transmembrane region" description="Helical" evidence="1">
    <location>
        <begin position="29"/>
        <end position="50"/>
    </location>
</feature>
<gene>
    <name evidence="2" type="ORF">SAMN02982931_02417</name>
</gene>
<keyword evidence="1" id="KW-1133">Transmembrane helix</keyword>
<keyword evidence="3" id="KW-1185">Reference proteome</keyword>
<proteinExistence type="predicted"/>
<evidence type="ECO:0000313" key="3">
    <source>
        <dbReference type="Proteomes" id="UP000199071"/>
    </source>
</evidence>
<dbReference type="AlphaFoldDB" id="A0A1G6CF59"/>
<reference evidence="2 3" key="1">
    <citation type="submission" date="2016-10" db="EMBL/GenBank/DDBJ databases">
        <authorList>
            <person name="de Groot N.N."/>
        </authorList>
    </citation>
    <scope>NUCLEOTIDE SEQUENCE [LARGE SCALE GENOMIC DNA]</scope>
    <source>
        <strain evidence="2 3">ATCC 35022</strain>
    </source>
</reference>